<dbReference type="InterPro" id="IPR036396">
    <property type="entry name" value="Cyt_P450_sf"/>
</dbReference>
<name>A0AAD1WLZ0_PELCU</name>
<evidence type="ECO:0000313" key="16">
    <source>
        <dbReference type="Proteomes" id="UP001295444"/>
    </source>
</evidence>
<evidence type="ECO:0000256" key="14">
    <source>
        <dbReference type="RuleBase" id="RU000461"/>
    </source>
</evidence>
<dbReference type="EMBL" id="OW240920">
    <property type="protein sequence ID" value="CAH2314074.1"/>
    <property type="molecule type" value="Genomic_DNA"/>
</dbReference>
<keyword evidence="16" id="KW-1185">Reference proteome</keyword>
<evidence type="ECO:0000256" key="2">
    <source>
        <dbReference type="ARBA" id="ARBA00004524"/>
    </source>
</evidence>
<dbReference type="GO" id="GO:0006805">
    <property type="term" value="P:xenobiotic metabolic process"/>
    <property type="evidence" value="ECO:0007669"/>
    <property type="project" value="TreeGrafter"/>
</dbReference>
<keyword evidence="6 13" id="KW-0479">Metal-binding</keyword>
<evidence type="ECO:0000256" key="13">
    <source>
        <dbReference type="PIRSR" id="PIRSR602401-1"/>
    </source>
</evidence>
<organism evidence="15 16">
    <name type="scientific">Pelobates cultripes</name>
    <name type="common">Western spadefoot toad</name>
    <dbReference type="NCBI Taxonomy" id="61616"/>
    <lineage>
        <taxon>Eukaryota</taxon>
        <taxon>Metazoa</taxon>
        <taxon>Chordata</taxon>
        <taxon>Craniata</taxon>
        <taxon>Vertebrata</taxon>
        <taxon>Euteleostomi</taxon>
        <taxon>Amphibia</taxon>
        <taxon>Batrachia</taxon>
        <taxon>Anura</taxon>
        <taxon>Pelobatoidea</taxon>
        <taxon>Pelobatidae</taxon>
        <taxon>Pelobates</taxon>
    </lineage>
</organism>
<keyword evidence="8" id="KW-0492">Microsome</keyword>
<evidence type="ECO:0000256" key="11">
    <source>
        <dbReference type="ARBA" id="ARBA00023033"/>
    </source>
</evidence>
<comment type="similarity">
    <text evidence="4 14">Belongs to the cytochrome P450 family.</text>
</comment>
<keyword evidence="10 13" id="KW-0408">Iron</keyword>
<evidence type="ECO:0000256" key="9">
    <source>
        <dbReference type="ARBA" id="ARBA00023002"/>
    </source>
</evidence>
<dbReference type="Gene3D" id="1.10.630.10">
    <property type="entry name" value="Cytochrome P450"/>
    <property type="match status" value="1"/>
</dbReference>
<dbReference type="GO" id="GO:0005506">
    <property type="term" value="F:iron ion binding"/>
    <property type="evidence" value="ECO:0007669"/>
    <property type="project" value="InterPro"/>
</dbReference>
<dbReference type="AlphaFoldDB" id="A0AAD1WLZ0"/>
<keyword evidence="12" id="KW-0472">Membrane</keyword>
<evidence type="ECO:0000256" key="12">
    <source>
        <dbReference type="ARBA" id="ARBA00023136"/>
    </source>
</evidence>
<dbReference type="PANTHER" id="PTHR24300">
    <property type="entry name" value="CYTOCHROME P450 508A4-RELATED"/>
    <property type="match status" value="1"/>
</dbReference>
<evidence type="ECO:0000313" key="15">
    <source>
        <dbReference type="EMBL" id="CAH2314074.1"/>
    </source>
</evidence>
<dbReference type="GO" id="GO:0008392">
    <property type="term" value="F:arachidonate epoxygenase activity"/>
    <property type="evidence" value="ECO:0007669"/>
    <property type="project" value="TreeGrafter"/>
</dbReference>
<sequence>MFYISALSAKELKWSGCLQCPFNAWLRDHRNKEPTNCRKSCSERFGNDTTDTKTCRKPSNLPPGPTPLPLIGNILQLNFKDFVKDFVKIGTKYGPVSMVYLGPRPVVILNGHDVVREAFLDNGEVYSDRGKLAFAEMLFNGYGLLFSNGERWKQMRRFSLSTLRNFGMGKRSLEERVQEEAKCLGEEFQKKKGELFDPTYLLSLAVSNVICSIVFGDRFDYEDKDFLAMLALMKETFQILTSPWGQIFNLAPNFFKPFPGSHHKLIRNFNVFREYVMEKVKIHEETLDENCPRDYIDCFIIKMKEEKDNPNSEFIYENLCVNLIQLFFAGTETTSTTLRYAILILLKHPEIQKQIQDEIDTVIGKARNPSVGDRLMMPYLDAVIHEIQRFADILPLGLPHATSKDTSLRGYTIPKGTTVFPMLTTVLKDEKYFPDAQKFDPGHFLDGNGSVKKNDAFMPFSIGKRICVGEGLARMEIFLFLTYILQKFNLECNIKAEDINISPIPFRLNFAPRPYELSVNLR</sequence>
<proteinExistence type="inferred from homology"/>
<dbReference type="Proteomes" id="UP001295444">
    <property type="component" value="Chromosome 09"/>
</dbReference>
<keyword evidence="5 13" id="KW-0349">Heme</keyword>
<evidence type="ECO:0000256" key="6">
    <source>
        <dbReference type="ARBA" id="ARBA00022723"/>
    </source>
</evidence>
<comment type="cofactor">
    <cofactor evidence="1 13">
        <name>heme</name>
        <dbReference type="ChEBI" id="CHEBI:30413"/>
    </cofactor>
</comment>
<accession>A0AAD1WLZ0</accession>
<keyword evidence="7" id="KW-0256">Endoplasmic reticulum</keyword>
<dbReference type="GO" id="GO:0019373">
    <property type="term" value="P:epoxygenase P450 pathway"/>
    <property type="evidence" value="ECO:0007669"/>
    <property type="project" value="TreeGrafter"/>
</dbReference>
<evidence type="ECO:0000256" key="3">
    <source>
        <dbReference type="ARBA" id="ARBA00004586"/>
    </source>
</evidence>
<feature type="binding site" description="axial binding residue" evidence="13">
    <location>
        <position position="467"/>
    </location>
    <ligand>
        <name>heme</name>
        <dbReference type="ChEBI" id="CHEBI:30413"/>
    </ligand>
    <ligandPart>
        <name>Fe</name>
        <dbReference type="ChEBI" id="CHEBI:18248"/>
    </ligandPart>
</feature>
<keyword evidence="11 14" id="KW-0503">Monooxygenase</keyword>
<evidence type="ECO:0000256" key="8">
    <source>
        <dbReference type="ARBA" id="ARBA00022848"/>
    </source>
</evidence>
<dbReference type="PANTHER" id="PTHR24300:SF405">
    <property type="entry name" value="CYTOCHROME P450 2G1"/>
    <property type="match status" value="1"/>
</dbReference>
<dbReference type="InterPro" id="IPR017972">
    <property type="entry name" value="Cyt_P450_CS"/>
</dbReference>
<evidence type="ECO:0000256" key="10">
    <source>
        <dbReference type="ARBA" id="ARBA00023004"/>
    </source>
</evidence>
<evidence type="ECO:0000256" key="1">
    <source>
        <dbReference type="ARBA" id="ARBA00001971"/>
    </source>
</evidence>
<dbReference type="PROSITE" id="PS00086">
    <property type="entry name" value="CYTOCHROME_P450"/>
    <property type="match status" value="1"/>
</dbReference>
<evidence type="ECO:0000256" key="7">
    <source>
        <dbReference type="ARBA" id="ARBA00022824"/>
    </source>
</evidence>
<dbReference type="GO" id="GO:0016712">
    <property type="term" value="F:oxidoreductase activity, acting on paired donors, with incorporation or reduction of molecular oxygen, reduced flavin or flavoprotein as one donor, and incorporation of one atom of oxygen"/>
    <property type="evidence" value="ECO:0007669"/>
    <property type="project" value="TreeGrafter"/>
</dbReference>
<evidence type="ECO:0000256" key="5">
    <source>
        <dbReference type="ARBA" id="ARBA00022617"/>
    </source>
</evidence>
<dbReference type="FunFam" id="1.10.630.10:FF:000001">
    <property type="entry name" value="Cytochrome P450, family 2"/>
    <property type="match status" value="1"/>
</dbReference>
<dbReference type="SUPFAM" id="SSF48264">
    <property type="entry name" value="Cytochrome P450"/>
    <property type="match status" value="1"/>
</dbReference>
<dbReference type="InterPro" id="IPR001128">
    <property type="entry name" value="Cyt_P450"/>
</dbReference>
<dbReference type="PRINTS" id="PR00463">
    <property type="entry name" value="EP450I"/>
</dbReference>
<reference evidence="15" key="1">
    <citation type="submission" date="2022-03" db="EMBL/GenBank/DDBJ databases">
        <authorList>
            <person name="Alioto T."/>
            <person name="Alioto T."/>
            <person name="Gomez Garrido J."/>
        </authorList>
    </citation>
    <scope>NUCLEOTIDE SEQUENCE</scope>
</reference>
<keyword evidence="9 14" id="KW-0560">Oxidoreductase</keyword>
<gene>
    <name evidence="15" type="ORF">PECUL_23A031688</name>
</gene>
<dbReference type="GO" id="GO:0005789">
    <property type="term" value="C:endoplasmic reticulum membrane"/>
    <property type="evidence" value="ECO:0007669"/>
    <property type="project" value="UniProtKB-SubCell"/>
</dbReference>
<dbReference type="Pfam" id="PF00067">
    <property type="entry name" value="p450"/>
    <property type="match status" value="1"/>
</dbReference>
<comment type="subcellular location">
    <subcellularLocation>
        <location evidence="3">Endoplasmic reticulum membrane</location>
    </subcellularLocation>
    <subcellularLocation>
        <location evidence="2">Microsome membrane</location>
    </subcellularLocation>
</comment>
<dbReference type="PRINTS" id="PR00385">
    <property type="entry name" value="P450"/>
</dbReference>
<dbReference type="InterPro" id="IPR002401">
    <property type="entry name" value="Cyt_P450_E_grp-I"/>
</dbReference>
<evidence type="ECO:0000256" key="4">
    <source>
        <dbReference type="ARBA" id="ARBA00010617"/>
    </source>
</evidence>
<protein>
    <submittedName>
        <fullName evidence="15">Cytochrome P450 2G1-like</fullName>
    </submittedName>
</protein>
<dbReference type="GO" id="GO:0020037">
    <property type="term" value="F:heme binding"/>
    <property type="evidence" value="ECO:0007669"/>
    <property type="project" value="InterPro"/>
</dbReference>
<dbReference type="InterPro" id="IPR050182">
    <property type="entry name" value="Cytochrome_P450_fam2"/>
</dbReference>